<gene>
    <name evidence="1" type="ORF">ECE50_029440</name>
</gene>
<dbReference type="RefSeq" id="WP_127034027.1">
    <property type="nucleotide sequence ID" value="NZ_JAABOK010000026.1"/>
</dbReference>
<keyword evidence="2" id="KW-1185">Reference proteome</keyword>
<organism evidence="1 2">
    <name type="scientific">Chitinophaga solisilvae</name>
    <dbReference type="NCBI Taxonomy" id="1233460"/>
    <lineage>
        <taxon>Bacteria</taxon>
        <taxon>Pseudomonadati</taxon>
        <taxon>Bacteroidota</taxon>
        <taxon>Chitinophagia</taxon>
        <taxon>Chitinophagales</taxon>
        <taxon>Chitinophagaceae</taxon>
        <taxon>Chitinophaga</taxon>
    </lineage>
</organism>
<protein>
    <submittedName>
        <fullName evidence="1">Uncharacterized protein</fullName>
    </submittedName>
</protein>
<evidence type="ECO:0000313" key="1">
    <source>
        <dbReference type="EMBL" id="NSL90985.1"/>
    </source>
</evidence>
<proteinExistence type="predicted"/>
<dbReference type="AlphaFoldDB" id="A0A433WQ04"/>
<dbReference type="OrthoDB" id="671828at2"/>
<name>A0A433WQ04_9BACT</name>
<accession>A0A433WQ04</accession>
<reference evidence="1" key="1">
    <citation type="submission" date="2020-05" db="EMBL/GenBank/DDBJ databases">
        <title>Chitinophaga laudate sp. nov., isolated from a tropical peat swamp.</title>
        <authorList>
            <person name="Goh C.B.S."/>
            <person name="Lee M.S."/>
            <person name="Parimannan S."/>
            <person name="Pasbakhsh P."/>
            <person name="Yule C.M."/>
            <person name="Rajandas H."/>
            <person name="Loke S."/>
            <person name="Croft L."/>
            <person name="Tan J.B.L."/>
        </authorList>
    </citation>
    <scope>NUCLEOTIDE SEQUENCE</scope>
    <source>
        <strain evidence="1">Mgbs1</strain>
    </source>
</reference>
<dbReference type="Proteomes" id="UP000281028">
    <property type="component" value="Unassembled WGS sequence"/>
</dbReference>
<evidence type="ECO:0000313" key="2">
    <source>
        <dbReference type="Proteomes" id="UP000281028"/>
    </source>
</evidence>
<dbReference type="EMBL" id="RIAR02000001">
    <property type="protein sequence ID" value="NSL90985.1"/>
    <property type="molecule type" value="Genomic_DNA"/>
</dbReference>
<comment type="caution">
    <text evidence="1">The sequence shown here is derived from an EMBL/GenBank/DDBJ whole genome shotgun (WGS) entry which is preliminary data.</text>
</comment>
<sequence>MKRIINITGLLGCSLTAGAQTQIPGEQQPELMRSAVAVIIIYLVASFILSLIRILLDDRLKKKMIEKGVPGEVIANMLPRNNHLIAAVKWICILVAVAAGLAIISNYPLSIYSVIIMAVSVALGLLVYYFWAKRIRN</sequence>